<protein>
    <submittedName>
        <fullName evidence="2">Uncharacterized protein</fullName>
    </submittedName>
</protein>
<reference evidence="2 3" key="1">
    <citation type="journal article" date="2023" name="Arcadia Sci">
        <title>De novo assembly of a long-read Amblyomma americanum tick genome.</title>
        <authorList>
            <person name="Chou S."/>
            <person name="Poskanzer K.E."/>
            <person name="Rollins M."/>
            <person name="Thuy-Boun P.S."/>
        </authorList>
    </citation>
    <scope>NUCLEOTIDE SEQUENCE [LARGE SCALE GENOMIC DNA]</scope>
    <source>
        <strain evidence="2">F_SG_1</strain>
        <tissue evidence="2">Salivary glands</tissue>
    </source>
</reference>
<dbReference type="AlphaFoldDB" id="A0AAQ4FQB8"/>
<accession>A0AAQ4FQB8</accession>
<comment type="caution">
    <text evidence="2">The sequence shown here is derived from an EMBL/GenBank/DDBJ whole genome shotgun (WGS) entry which is preliminary data.</text>
</comment>
<dbReference type="EMBL" id="JARKHS020000571">
    <property type="protein sequence ID" value="KAK8788672.1"/>
    <property type="molecule type" value="Genomic_DNA"/>
</dbReference>
<evidence type="ECO:0000256" key="1">
    <source>
        <dbReference type="SAM" id="MobiDB-lite"/>
    </source>
</evidence>
<sequence length="271" mass="30702">MRFDNENEETVNHNPVEEEESFDETENETANESDCAEAMDEVREEMGIVDMNTSADESEQDNDERENIGFDALPISKKKRFKKRNKREFLDDDCDVESDLDEADDEDEGDEERDDAEMANFIDDGLENDGGETREETTEDEEEDERELRDELKNLDDDEDTSDRKIRRRRTVQGPESAESGDESNAYNSIPPSPNDGSTTKHKFTPRYNRAVIATSDDDDCASDQEVPKEAEGVVQSVVSDVIAGLVSRVCEDNVKEGESRKESVMRATTV</sequence>
<feature type="compositionally biased region" description="Acidic residues" evidence="1">
    <location>
        <begin position="17"/>
        <end position="39"/>
    </location>
</feature>
<evidence type="ECO:0000313" key="2">
    <source>
        <dbReference type="EMBL" id="KAK8788672.1"/>
    </source>
</evidence>
<feature type="region of interest" description="Disordered" evidence="1">
    <location>
        <begin position="90"/>
        <end position="210"/>
    </location>
</feature>
<gene>
    <name evidence="2" type="ORF">V5799_021552</name>
</gene>
<feature type="region of interest" description="Disordered" evidence="1">
    <location>
        <begin position="1"/>
        <end position="73"/>
    </location>
</feature>
<feature type="compositionally biased region" description="Polar residues" evidence="1">
    <location>
        <begin position="183"/>
        <end position="198"/>
    </location>
</feature>
<feature type="compositionally biased region" description="Acidic residues" evidence="1">
    <location>
        <begin position="90"/>
        <end position="117"/>
    </location>
</feature>
<evidence type="ECO:0000313" key="3">
    <source>
        <dbReference type="Proteomes" id="UP001321473"/>
    </source>
</evidence>
<organism evidence="2 3">
    <name type="scientific">Amblyomma americanum</name>
    <name type="common">Lone star tick</name>
    <dbReference type="NCBI Taxonomy" id="6943"/>
    <lineage>
        <taxon>Eukaryota</taxon>
        <taxon>Metazoa</taxon>
        <taxon>Ecdysozoa</taxon>
        <taxon>Arthropoda</taxon>
        <taxon>Chelicerata</taxon>
        <taxon>Arachnida</taxon>
        <taxon>Acari</taxon>
        <taxon>Parasitiformes</taxon>
        <taxon>Ixodida</taxon>
        <taxon>Ixodoidea</taxon>
        <taxon>Ixodidae</taxon>
        <taxon>Amblyomminae</taxon>
        <taxon>Amblyomma</taxon>
    </lineage>
</organism>
<name>A0AAQ4FQB8_AMBAM</name>
<dbReference type="Proteomes" id="UP001321473">
    <property type="component" value="Unassembled WGS sequence"/>
</dbReference>
<proteinExistence type="predicted"/>
<feature type="compositionally biased region" description="Basic and acidic residues" evidence="1">
    <location>
        <begin position="146"/>
        <end position="155"/>
    </location>
</feature>
<keyword evidence="3" id="KW-1185">Reference proteome</keyword>